<dbReference type="EMBL" id="LGIQ01000009">
    <property type="protein sequence ID" value="KNB71420.1"/>
    <property type="molecule type" value="Genomic_DNA"/>
</dbReference>
<comment type="caution">
    <text evidence="2">The sequence shown here is derived from an EMBL/GenBank/DDBJ whole genome shotgun (WGS) entry which is preliminary data.</text>
</comment>
<dbReference type="OrthoDB" id="2471827at2"/>
<sequence>MEQNENFTDFFILLARDFLKEKAFPGLLCAYAGGSVGRGEADAYSDLDLNIIVEGICDHKSENCEFRGQIIQLHIHPKPNDEAVYEKPWSWRYIKEARLIYDPEGRYLAWFHSMGDYLDSEEGRGKMLAQGKRIKEEYSMHAKEALSEGCGYSAFLAAWAGWIHALQMFAYFCRGTLADRMLYPLLKECGRSDERERLIKEKYTHKRDLQEGIELVTTYRAHLLSQQTEGMFAFDPLNDELLRKKIERLHQQEEEEAAWFLLFSEAVWLYLCVDSERSLEEHWKSLPVELSLSLKELGFIQADEGLIQRIHEISDEIFASIS</sequence>
<name>A0A0K9YT96_9BACL</name>
<dbReference type="AlphaFoldDB" id="A0A0K9YT96"/>
<reference evidence="1 4" key="3">
    <citation type="submission" date="2019-06" db="EMBL/GenBank/DDBJ databases">
        <title>Whole genome shotgun sequence of Brevibacillus reuszeri NBRC 15719.</title>
        <authorList>
            <person name="Hosoyama A."/>
            <person name="Uohara A."/>
            <person name="Ohji S."/>
            <person name="Ichikawa N."/>
        </authorList>
    </citation>
    <scope>NUCLEOTIDE SEQUENCE [LARGE SCALE GENOMIC DNA]</scope>
    <source>
        <strain evidence="1 4">NBRC 15719</strain>
    </source>
</reference>
<reference evidence="2" key="2">
    <citation type="submission" date="2015-07" db="EMBL/GenBank/DDBJ databases">
        <title>MeaNS - Measles Nucleotide Surveillance Program.</title>
        <authorList>
            <person name="Tran T."/>
            <person name="Druce J."/>
        </authorList>
    </citation>
    <scope>NUCLEOTIDE SEQUENCE</scope>
    <source>
        <strain evidence="2">DSM 9887</strain>
    </source>
</reference>
<protein>
    <recommendedName>
        <fullName evidence="5">Polymerase nucleotidyl transferase domain-containing protein</fullName>
    </recommendedName>
</protein>
<accession>A0A0K9YT96</accession>
<keyword evidence="4" id="KW-1185">Reference proteome</keyword>
<evidence type="ECO:0000313" key="2">
    <source>
        <dbReference type="EMBL" id="KNB71420.1"/>
    </source>
</evidence>
<evidence type="ECO:0000313" key="3">
    <source>
        <dbReference type="Proteomes" id="UP000036834"/>
    </source>
</evidence>
<dbReference type="RefSeq" id="WP_049740457.1">
    <property type="nucleotide sequence ID" value="NZ_BJON01000003.1"/>
</dbReference>
<dbReference type="Proteomes" id="UP000319578">
    <property type="component" value="Unassembled WGS sequence"/>
</dbReference>
<evidence type="ECO:0000313" key="4">
    <source>
        <dbReference type="Proteomes" id="UP000319578"/>
    </source>
</evidence>
<dbReference type="Gene3D" id="3.30.460.10">
    <property type="entry name" value="Beta Polymerase, domain 2"/>
    <property type="match status" value="1"/>
</dbReference>
<evidence type="ECO:0008006" key="5">
    <source>
        <dbReference type="Google" id="ProtNLM"/>
    </source>
</evidence>
<gene>
    <name evidence="2" type="ORF">ADS79_21820</name>
    <name evidence="1" type="ORF">BRE01_07640</name>
</gene>
<proteinExistence type="predicted"/>
<dbReference type="PATRIC" id="fig|54915.3.peg.3486"/>
<dbReference type="EMBL" id="BJON01000003">
    <property type="protein sequence ID" value="GED67062.1"/>
    <property type="molecule type" value="Genomic_DNA"/>
</dbReference>
<organism evidence="2 3">
    <name type="scientific">Brevibacillus reuszeri</name>
    <dbReference type="NCBI Taxonomy" id="54915"/>
    <lineage>
        <taxon>Bacteria</taxon>
        <taxon>Bacillati</taxon>
        <taxon>Bacillota</taxon>
        <taxon>Bacilli</taxon>
        <taxon>Bacillales</taxon>
        <taxon>Paenibacillaceae</taxon>
        <taxon>Brevibacillus</taxon>
    </lineage>
</organism>
<reference evidence="3" key="1">
    <citation type="submission" date="2015-07" db="EMBL/GenBank/DDBJ databases">
        <title>Genome sequencing project for genomic taxonomy and phylogenomics of Bacillus-like bacteria.</title>
        <authorList>
            <person name="Liu B."/>
            <person name="Wang J."/>
            <person name="Zhu Y."/>
            <person name="Liu G."/>
            <person name="Chen Q."/>
            <person name="Chen Z."/>
            <person name="Lan J."/>
            <person name="Che J."/>
            <person name="Ge C."/>
            <person name="Shi H."/>
            <person name="Pan Z."/>
            <person name="Liu X."/>
        </authorList>
    </citation>
    <scope>NUCLEOTIDE SEQUENCE [LARGE SCALE GENOMIC DNA]</scope>
    <source>
        <strain evidence="3">DSM 9887</strain>
    </source>
</reference>
<dbReference type="InterPro" id="IPR043519">
    <property type="entry name" value="NT_sf"/>
</dbReference>
<dbReference type="STRING" id="54915.ADS79_21820"/>
<dbReference type="SUPFAM" id="SSF81301">
    <property type="entry name" value="Nucleotidyltransferase"/>
    <property type="match status" value="1"/>
</dbReference>
<evidence type="ECO:0000313" key="1">
    <source>
        <dbReference type="EMBL" id="GED67062.1"/>
    </source>
</evidence>
<dbReference type="Proteomes" id="UP000036834">
    <property type="component" value="Unassembled WGS sequence"/>
</dbReference>